<comment type="caution">
    <text evidence="5">The sequence shown here is derived from an EMBL/GenBank/DDBJ whole genome shotgun (WGS) entry which is preliminary data.</text>
</comment>
<dbReference type="STRING" id="762967.HMPREF9440_01492"/>
<feature type="domain" description="Tim44-like" evidence="4">
    <location>
        <begin position="180"/>
        <end position="312"/>
    </location>
</feature>
<keyword evidence="6" id="KW-1185">Reference proteome</keyword>
<dbReference type="InterPro" id="IPR032710">
    <property type="entry name" value="NTF2-like_dom_sf"/>
</dbReference>
<feature type="transmembrane region" description="Helical" evidence="2">
    <location>
        <begin position="107"/>
        <end position="126"/>
    </location>
</feature>
<feature type="signal peptide" evidence="3">
    <location>
        <begin position="1"/>
        <end position="23"/>
    </location>
</feature>
<gene>
    <name evidence="5" type="ORF">HMPREF9440_01492</name>
</gene>
<organism evidence="5 6">
    <name type="scientific">Sutterella parvirubra YIT 11816</name>
    <dbReference type="NCBI Taxonomy" id="762967"/>
    <lineage>
        <taxon>Bacteria</taxon>
        <taxon>Pseudomonadati</taxon>
        <taxon>Pseudomonadota</taxon>
        <taxon>Betaproteobacteria</taxon>
        <taxon>Burkholderiales</taxon>
        <taxon>Sutterellaceae</taxon>
        <taxon>Sutterella</taxon>
    </lineage>
</organism>
<evidence type="ECO:0000256" key="3">
    <source>
        <dbReference type="SAM" id="SignalP"/>
    </source>
</evidence>
<dbReference type="InterPro" id="IPR007379">
    <property type="entry name" value="Tim44-like_dom"/>
</dbReference>
<keyword evidence="2" id="KW-0472">Membrane</keyword>
<keyword evidence="2" id="KW-0812">Transmembrane</keyword>
<evidence type="ECO:0000256" key="1">
    <source>
        <dbReference type="SAM" id="MobiDB-lite"/>
    </source>
</evidence>
<dbReference type="Proteomes" id="UP000004956">
    <property type="component" value="Unassembled WGS sequence"/>
</dbReference>
<keyword evidence="3" id="KW-0732">Signal</keyword>
<protein>
    <submittedName>
        <fullName evidence="5">Tim44-like domain protein</fullName>
    </submittedName>
</protein>
<dbReference type="RefSeq" id="WP_008542477.1">
    <property type="nucleotide sequence ID" value="NZ_JH604974.1"/>
</dbReference>
<dbReference type="SUPFAM" id="SSF54427">
    <property type="entry name" value="NTF2-like"/>
    <property type="match status" value="1"/>
</dbReference>
<feature type="region of interest" description="Disordered" evidence="1">
    <location>
        <begin position="32"/>
        <end position="77"/>
    </location>
</feature>
<evidence type="ECO:0000259" key="4">
    <source>
        <dbReference type="SMART" id="SM00978"/>
    </source>
</evidence>
<feature type="transmembrane region" description="Helical" evidence="2">
    <location>
        <begin position="81"/>
        <end position="100"/>
    </location>
</feature>
<dbReference type="HOGENOM" id="CLU_052470_0_0_4"/>
<dbReference type="EMBL" id="AFBQ01000218">
    <property type="protein sequence ID" value="EHY31132.1"/>
    <property type="molecule type" value="Genomic_DNA"/>
</dbReference>
<feature type="compositionally biased region" description="Low complexity" evidence="1">
    <location>
        <begin position="43"/>
        <end position="75"/>
    </location>
</feature>
<accession>H3KFH5</accession>
<dbReference type="Gene3D" id="3.10.450.240">
    <property type="match status" value="1"/>
</dbReference>
<dbReference type="AlphaFoldDB" id="H3KFH5"/>
<dbReference type="PANTHER" id="PTHR41542">
    <property type="entry name" value="BLL5807 PROTEIN"/>
    <property type="match status" value="1"/>
</dbReference>
<feature type="chain" id="PRO_5003588918" evidence="3">
    <location>
        <begin position="24"/>
        <end position="317"/>
    </location>
</feature>
<evidence type="ECO:0000256" key="2">
    <source>
        <dbReference type="SAM" id="Phobius"/>
    </source>
</evidence>
<keyword evidence="2" id="KW-1133">Transmembrane helix</keyword>
<dbReference type="Pfam" id="PF04280">
    <property type="entry name" value="Tim44"/>
    <property type="match status" value="1"/>
</dbReference>
<dbReference type="OrthoDB" id="5297955at2"/>
<dbReference type="SMART" id="SM00978">
    <property type="entry name" value="Tim44"/>
    <property type="match status" value="1"/>
</dbReference>
<dbReference type="PATRIC" id="fig|762967.3.peg.1174"/>
<dbReference type="PANTHER" id="PTHR41542:SF1">
    <property type="entry name" value="BLL5807 PROTEIN"/>
    <property type="match status" value="1"/>
</dbReference>
<evidence type="ECO:0000313" key="5">
    <source>
        <dbReference type="EMBL" id="EHY31132.1"/>
    </source>
</evidence>
<sequence length="317" mass="33272">MKNLLAALLVCATLAAAPMDADAARRFGGGSNLGRPAPTFSQKAPAAAPKAPAAKPGATQNQPRQATPAQQAQRPSMMRSMLTGLAAALGITALLSMLGINGAGMVSLVMGLILAAVLFMALRAFLSRRAAPAGAHRPAGRGSAEDAQIFERRAEPVRPEPVRTQAAASGSVMDQFMGGGSAPAEESGAVDVTPADFDREGFLKVARENYVALQKAWDSGNVLEISDFTTPDVFTAVTHQLRERGHVTQQTTVVELSNELLGIAQEGDEYLASVRFTGVLDVSGEREELDETWVLAKPVRGEGGWLLCAIRQNGLVA</sequence>
<proteinExistence type="predicted"/>
<evidence type="ECO:0000313" key="6">
    <source>
        <dbReference type="Proteomes" id="UP000004956"/>
    </source>
</evidence>
<name>H3KFH5_9BURK</name>
<reference evidence="5 6" key="1">
    <citation type="submission" date="2011-11" db="EMBL/GenBank/DDBJ databases">
        <authorList>
            <person name="Weinstock G."/>
            <person name="Sodergren E."/>
            <person name="Clifton S."/>
            <person name="Fulton L."/>
            <person name="Fulton B."/>
            <person name="Courtney L."/>
            <person name="Fronick C."/>
            <person name="Harrison M."/>
            <person name="Strong C."/>
            <person name="Farmer C."/>
            <person name="Delahaunty K."/>
            <person name="Markovic C."/>
            <person name="Hall O."/>
            <person name="Minx P."/>
            <person name="Tomlinson C."/>
            <person name="Mitreva M."/>
            <person name="Hou S."/>
            <person name="Chen J."/>
            <person name="Wollam A."/>
            <person name="Pepin K.H."/>
            <person name="Johnson M."/>
            <person name="Bhonagiri V."/>
            <person name="Zhang X."/>
            <person name="Suruliraj S."/>
            <person name="Warren W."/>
            <person name="Chinwalla A."/>
            <person name="Mardis E.R."/>
            <person name="Wilson R.K."/>
        </authorList>
    </citation>
    <scope>NUCLEOTIDE SEQUENCE [LARGE SCALE GENOMIC DNA]</scope>
    <source>
        <strain evidence="5 6">YIT 11816</strain>
    </source>
</reference>